<dbReference type="EMBL" id="JAROCE010000006">
    <property type="protein sequence ID" value="MFM2721765.1"/>
    <property type="molecule type" value="Genomic_DNA"/>
</dbReference>
<organism evidence="10 11">
    <name type="scientific">Microbacterium mcarthurae</name>
    <dbReference type="NCBI Taxonomy" id="3035918"/>
    <lineage>
        <taxon>Bacteria</taxon>
        <taxon>Bacillati</taxon>
        <taxon>Actinomycetota</taxon>
        <taxon>Actinomycetes</taxon>
        <taxon>Micrococcales</taxon>
        <taxon>Microbacteriaceae</taxon>
        <taxon>Microbacterium</taxon>
    </lineage>
</organism>
<reference evidence="10 11" key="1">
    <citation type="submission" date="2023-03" db="EMBL/GenBank/DDBJ databases">
        <title>MT1 and MT2 Draft Genomes of Novel Species.</title>
        <authorList>
            <person name="Venkateswaran K."/>
        </authorList>
    </citation>
    <scope>NUCLEOTIDE SEQUENCE [LARGE SCALE GENOMIC DNA]</scope>
    <source>
        <strain evidence="10 11">IF8SW-P5</strain>
    </source>
</reference>
<evidence type="ECO:0000256" key="5">
    <source>
        <dbReference type="ARBA" id="ARBA00022490"/>
    </source>
</evidence>
<dbReference type="InterPro" id="IPR000073">
    <property type="entry name" value="AB_hydrolase_1"/>
</dbReference>
<keyword evidence="5 8" id="KW-0963">Cytoplasm</keyword>
<protein>
    <recommendedName>
        <fullName evidence="8">Proline iminopeptidase</fullName>
        <shortName evidence="8">PIP</shortName>
        <ecNumber evidence="8">3.4.11.5</ecNumber>
    </recommendedName>
    <alternativeName>
        <fullName evidence="8">Prolyl aminopeptidase</fullName>
    </alternativeName>
</protein>
<evidence type="ECO:0000259" key="9">
    <source>
        <dbReference type="Pfam" id="PF00561"/>
    </source>
</evidence>
<comment type="catalytic activity">
    <reaction evidence="1 8">
        <text>Release of N-terminal proline from a peptide.</text>
        <dbReference type="EC" id="3.4.11.5"/>
    </reaction>
</comment>
<keyword evidence="7 8" id="KW-0378">Hydrolase</keyword>
<comment type="similarity">
    <text evidence="3 8">Belongs to the peptidase S33 family.</text>
</comment>
<accession>A0ABW9GLS8</accession>
<evidence type="ECO:0000256" key="2">
    <source>
        <dbReference type="ARBA" id="ARBA00004496"/>
    </source>
</evidence>
<dbReference type="GO" id="GO:0016787">
    <property type="term" value="F:hydrolase activity"/>
    <property type="evidence" value="ECO:0007669"/>
    <property type="project" value="UniProtKB-KW"/>
</dbReference>
<evidence type="ECO:0000256" key="1">
    <source>
        <dbReference type="ARBA" id="ARBA00001585"/>
    </source>
</evidence>
<comment type="caution">
    <text evidence="10">The sequence shown here is derived from an EMBL/GenBank/DDBJ whole genome shotgun (WGS) entry which is preliminary data.</text>
</comment>
<evidence type="ECO:0000313" key="11">
    <source>
        <dbReference type="Proteomes" id="UP001630303"/>
    </source>
</evidence>
<evidence type="ECO:0000313" key="10">
    <source>
        <dbReference type="EMBL" id="MFM2721765.1"/>
    </source>
</evidence>
<dbReference type="InterPro" id="IPR029058">
    <property type="entry name" value="AB_hydrolase_fold"/>
</dbReference>
<dbReference type="PIRSF" id="PIRSF006431">
    <property type="entry name" value="Pept_S33"/>
    <property type="match status" value="1"/>
</dbReference>
<dbReference type="Pfam" id="PF00561">
    <property type="entry name" value="Abhydrolase_1"/>
    <property type="match status" value="1"/>
</dbReference>
<dbReference type="InterPro" id="IPR002410">
    <property type="entry name" value="Peptidase_S33"/>
</dbReference>
<dbReference type="RefSeq" id="WP_239276477.1">
    <property type="nucleotide sequence ID" value="NZ_JAROCE010000006.1"/>
</dbReference>
<evidence type="ECO:0000256" key="3">
    <source>
        <dbReference type="ARBA" id="ARBA00010088"/>
    </source>
</evidence>
<dbReference type="PRINTS" id="PR00793">
    <property type="entry name" value="PROAMNOPTASE"/>
</dbReference>
<gene>
    <name evidence="10" type="ORF">P5G46_14695</name>
</gene>
<dbReference type="Proteomes" id="UP001630303">
    <property type="component" value="Unassembled WGS sequence"/>
</dbReference>
<keyword evidence="6 8" id="KW-0645">Protease</keyword>
<dbReference type="InterPro" id="IPR005944">
    <property type="entry name" value="Pro_iminopeptidase"/>
</dbReference>
<dbReference type="EC" id="3.4.11.5" evidence="8"/>
<name>A0ABW9GLS8_9MICO</name>
<evidence type="ECO:0000256" key="8">
    <source>
        <dbReference type="PIRNR" id="PIRNR006431"/>
    </source>
</evidence>
<evidence type="ECO:0000256" key="4">
    <source>
        <dbReference type="ARBA" id="ARBA00022438"/>
    </source>
</evidence>
<evidence type="ECO:0000256" key="7">
    <source>
        <dbReference type="ARBA" id="ARBA00022801"/>
    </source>
</evidence>
<dbReference type="PANTHER" id="PTHR43722:SF1">
    <property type="entry name" value="PROLINE IMINOPEPTIDASE"/>
    <property type="match status" value="1"/>
</dbReference>
<keyword evidence="4 8" id="KW-0031">Aminopeptidase</keyword>
<dbReference type="PANTHER" id="PTHR43722">
    <property type="entry name" value="PROLINE IMINOPEPTIDASE"/>
    <property type="match status" value="1"/>
</dbReference>
<dbReference type="SUPFAM" id="SSF53474">
    <property type="entry name" value="alpha/beta-Hydrolases"/>
    <property type="match status" value="1"/>
</dbReference>
<dbReference type="Gene3D" id="3.40.50.1820">
    <property type="entry name" value="alpha/beta hydrolase"/>
    <property type="match status" value="1"/>
</dbReference>
<keyword evidence="11" id="KW-1185">Reference proteome</keyword>
<sequence length="332" mass="36960">MSHPPLEPFASGYLDRPDGARVYWETSGNPRGRPALYLHGGPGGGLGRGGYRRRFDPELYLIVGLDQRGCGLSTPWACDDLATLTTQTMTHLIDDLEALRAHLSIDAWLVHGVSWGSTLALAYALEHPDRVTEVVAMAVTTGSRWEIDWITDGMRPVFPEAHERLRAPLHPEERTIEGYARLLRDADPRVRRSAADEWDAWEATHVSLGPLAQPGPLHPDPHQRVNFATLVTHFWAQDCFLPGDRAILHRAHALARIPGVLVHGRRDISGPSLTAWRLQREWPGSRLVIVEEDGHGGPTSARFATEAIDAFARTAREESVEDTPVRRSPRPR</sequence>
<feature type="domain" description="AB hydrolase-1" evidence="9">
    <location>
        <begin position="36"/>
        <end position="295"/>
    </location>
</feature>
<evidence type="ECO:0000256" key="6">
    <source>
        <dbReference type="ARBA" id="ARBA00022670"/>
    </source>
</evidence>
<comment type="subcellular location">
    <subcellularLocation>
        <location evidence="2 8">Cytoplasm</location>
    </subcellularLocation>
</comment>
<proteinExistence type="inferred from homology"/>